<keyword evidence="5 11" id="KW-0274">FAD</keyword>
<keyword evidence="2 11" id="KW-0028">Amino-acid biosynthesis</keyword>
<dbReference type="GO" id="GO:0005829">
    <property type="term" value="C:cytosol"/>
    <property type="evidence" value="ECO:0007669"/>
    <property type="project" value="TreeGrafter"/>
</dbReference>
<dbReference type="EMBL" id="BMGH01000001">
    <property type="protein sequence ID" value="GGC98348.1"/>
    <property type="molecule type" value="Genomic_DNA"/>
</dbReference>
<dbReference type="InterPro" id="IPR029039">
    <property type="entry name" value="Flavoprotein-like_sf"/>
</dbReference>
<dbReference type="RefSeq" id="WP_188159629.1">
    <property type="nucleotide sequence ID" value="NZ_BMGH01000001.1"/>
</dbReference>
<dbReference type="GO" id="GO:0004783">
    <property type="term" value="F:sulfite reductase (NADPH) activity"/>
    <property type="evidence" value="ECO:0007669"/>
    <property type="project" value="UniProtKB-EC"/>
</dbReference>
<organism evidence="16 17">
    <name type="scientific">Aquisalinus flavus</name>
    <dbReference type="NCBI Taxonomy" id="1526572"/>
    <lineage>
        <taxon>Bacteria</taxon>
        <taxon>Pseudomonadati</taxon>
        <taxon>Pseudomonadota</taxon>
        <taxon>Alphaproteobacteria</taxon>
        <taxon>Parvularculales</taxon>
        <taxon>Parvularculaceae</taxon>
        <taxon>Aquisalinus</taxon>
    </lineage>
</organism>
<evidence type="ECO:0000256" key="9">
    <source>
        <dbReference type="ARBA" id="ARBA00023192"/>
    </source>
</evidence>
<accession>A0A8J2Y4N6</accession>
<dbReference type="InterPro" id="IPR001094">
    <property type="entry name" value="Flavdoxin-like"/>
</dbReference>
<dbReference type="Gene3D" id="1.20.990.10">
    <property type="entry name" value="NADPH-cytochrome p450 Reductase, Chain A, domain 3"/>
    <property type="match status" value="1"/>
</dbReference>
<dbReference type="Gene3D" id="3.40.50.360">
    <property type="match status" value="1"/>
</dbReference>
<dbReference type="PANTHER" id="PTHR19384:SF128">
    <property type="entry name" value="NADPH OXIDOREDUCTASE A"/>
    <property type="match status" value="1"/>
</dbReference>
<feature type="binding site" evidence="12">
    <location>
        <position position="595"/>
    </location>
    <ligand>
        <name>FAD</name>
        <dbReference type="ChEBI" id="CHEBI:57692"/>
    </ligand>
</feature>
<dbReference type="GO" id="GO:0010181">
    <property type="term" value="F:FMN binding"/>
    <property type="evidence" value="ECO:0007669"/>
    <property type="project" value="InterPro"/>
</dbReference>
<dbReference type="InterPro" id="IPR017938">
    <property type="entry name" value="Riboflavin_synthase-like_b-brl"/>
</dbReference>
<feature type="binding site" evidence="12">
    <location>
        <position position="406"/>
    </location>
    <ligand>
        <name>FAD</name>
        <dbReference type="ChEBI" id="CHEBI:57692"/>
    </ligand>
</feature>
<dbReference type="Pfam" id="PF00175">
    <property type="entry name" value="NAD_binding_1"/>
    <property type="match status" value="1"/>
</dbReference>
<dbReference type="SUPFAM" id="SSF52343">
    <property type="entry name" value="Ferredoxin reductase-like, C-terminal NADP-linked domain"/>
    <property type="match status" value="1"/>
</dbReference>
<evidence type="ECO:0000256" key="1">
    <source>
        <dbReference type="ARBA" id="ARBA00022448"/>
    </source>
</evidence>
<comment type="catalytic activity">
    <reaction evidence="10 11">
        <text>hydrogen sulfide + 3 NADP(+) + 3 H2O = sulfite + 3 NADPH + 4 H(+)</text>
        <dbReference type="Rhea" id="RHEA:13801"/>
        <dbReference type="ChEBI" id="CHEBI:15377"/>
        <dbReference type="ChEBI" id="CHEBI:15378"/>
        <dbReference type="ChEBI" id="CHEBI:17359"/>
        <dbReference type="ChEBI" id="CHEBI:29919"/>
        <dbReference type="ChEBI" id="CHEBI:57783"/>
        <dbReference type="ChEBI" id="CHEBI:58349"/>
        <dbReference type="EC" id="1.8.1.2"/>
    </reaction>
</comment>
<sequence length="595" mass="66375">MGAQNHKLFANTLFFPEEAPFSPDQKAWLNGYFAGLNSRLAQMDEAAPAQALKPVHILYGSQTGNAESVAEEVAENASQYGLAPHVMALDDIEIADLKKMERVLICVSTYGEGEMPDNAQLFWDAILSQTAPRLEKTHYAVLALGDTSYDEFCQAGKLIDLRLEQLGAYRIADRIDCDVDYEDKAQEWFSSALPEISKFGKEAPAAGVPEASKDVPVGETKSKRAKWNRKNPYTSVLATNRLLSGEGSAKEIRHYEFALGDSEIEYEAGDALGVMPVNNPELADATIKRLGFDPDADAGDGKSLRDALITDYEICMPSRDFLTAVAAQADDSRLSHIVDNNDKEAIDDYLWSKDQLDLLNLYPVVTWDLQQYLDLLKPLQHRAYSISSSPKADPDHIHLTVASVRYDSHGRQHGGVCSTFMADRIGDQGTAGIFLSPNKAFRLPSDLDAPVIMVGPGTGIAPFRAFLQDREAAGAKGRNWLFFGDQKRKADFIYEQEMLDWHDKGVLTKLDLAFSRDQEEKIYVQQRMKENGPELFKWLEEGAYFYVCGDATRMAKDVDAALLKIIEKEAGINDDAAWDYVGKMKKDKRYLRDVY</sequence>
<feature type="binding site" evidence="12">
    <location>
        <position position="557"/>
    </location>
    <ligand>
        <name>NADP(+)</name>
        <dbReference type="ChEBI" id="CHEBI:58349"/>
    </ligand>
</feature>
<evidence type="ECO:0000313" key="17">
    <source>
        <dbReference type="Proteomes" id="UP000613582"/>
    </source>
</evidence>
<dbReference type="PROSITE" id="PS50902">
    <property type="entry name" value="FLAVODOXIN_LIKE"/>
    <property type="match status" value="1"/>
</dbReference>
<dbReference type="UniPathway" id="UPA00140">
    <property type="reaction ID" value="UER00207"/>
</dbReference>
<evidence type="ECO:0000256" key="2">
    <source>
        <dbReference type="ARBA" id="ARBA00022605"/>
    </source>
</evidence>
<comment type="subunit">
    <text evidence="11">Alpha(8)-beta(8). The alpha component is a flavoprotein, the beta component is a hemoprotein.</text>
</comment>
<keyword evidence="9 11" id="KW-0198">Cysteine biosynthesis</keyword>
<dbReference type="InterPro" id="IPR003097">
    <property type="entry name" value="CysJ-like_FAD-binding"/>
</dbReference>
<feature type="domain" description="Flavodoxin-like" evidence="14">
    <location>
        <begin position="55"/>
        <end position="193"/>
    </location>
</feature>
<protein>
    <recommendedName>
        <fullName evidence="11">Sulfite reductase [NADPH] flavoprotein alpha-component</fullName>
        <shortName evidence="11">SiR-FP</shortName>
        <ecNumber evidence="11">1.8.1.2</ecNumber>
    </recommendedName>
</protein>
<dbReference type="PROSITE" id="PS51384">
    <property type="entry name" value="FAD_FR"/>
    <property type="match status" value="1"/>
</dbReference>
<feature type="binding site" evidence="12">
    <location>
        <begin position="61"/>
        <end position="66"/>
    </location>
    <ligand>
        <name>FMN</name>
        <dbReference type="ChEBI" id="CHEBI:58210"/>
    </ligand>
</feature>
<reference evidence="16" key="1">
    <citation type="journal article" date="2014" name="Int. J. Syst. Evol. Microbiol.">
        <title>Complete genome sequence of Corynebacterium casei LMG S-19264T (=DSM 44701T), isolated from a smear-ripened cheese.</title>
        <authorList>
            <consortium name="US DOE Joint Genome Institute (JGI-PGF)"/>
            <person name="Walter F."/>
            <person name="Albersmeier A."/>
            <person name="Kalinowski J."/>
            <person name="Ruckert C."/>
        </authorList>
    </citation>
    <scope>NUCLEOTIDE SEQUENCE</scope>
    <source>
        <strain evidence="16">CGMCC 1.12921</strain>
    </source>
</reference>
<dbReference type="GO" id="GO:0050660">
    <property type="term" value="F:flavin adenine dinucleotide binding"/>
    <property type="evidence" value="ECO:0007669"/>
    <property type="project" value="InterPro"/>
</dbReference>
<feature type="binding site" evidence="12">
    <location>
        <begin position="515"/>
        <end position="516"/>
    </location>
    <ligand>
        <name>NADP(+)</name>
        <dbReference type="ChEBI" id="CHEBI:58349"/>
    </ligand>
</feature>
<proteinExistence type="predicted"/>
<dbReference type="PRINTS" id="PR00371">
    <property type="entry name" value="FPNCR"/>
</dbReference>
<dbReference type="AlphaFoldDB" id="A0A8J2Y4N6"/>
<evidence type="ECO:0000256" key="4">
    <source>
        <dbReference type="ARBA" id="ARBA00022643"/>
    </source>
</evidence>
<dbReference type="InterPro" id="IPR039261">
    <property type="entry name" value="FNR_nucleotide-bd"/>
</dbReference>
<dbReference type="Gene3D" id="2.40.30.10">
    <property type="entry name" value="Translation factors"/>
    <property type="match status" value="1"/>
</dbReference>
<keyword evidence="1 11" id="KW-0813">Transport</keyword>
<evidence type="ECO:0000256" key="11">
    <source>
        <dbReference type="PIRNR" id="PIRNR000207"/>
    </source>
</evidence>
<keyword evidence="3 11" id="KW-0285">Flavoprotein</keyword>
<comment type="function">
    <text evidence="11">Component of the sulfite reductase complex that catalyzes the 6-electron reduction of sulfite to sulfide. This is one of several activities required for the biosynthesis of L-cysteine from sulfate. The flavoprotein component catalyzes the electron flow from NADPH -&gt; FAD -&gt; FMN to the hemoprotein component.</text>
</comment>
<comment type="cofactor">
    <cofactor evidence="11 12">
        <name>FAD</name>
        <dbReference type="ChEBI" id="CHEBI:57692"/>
    </cofactor>
    <text evidence="11 12">Binds 1 FAD per subunit.</text>
</comment>
<dbReference type="Proteomes" id="UP000613582">
    <property type="component" value="Unassembled WGS sequence"/>
</dbReference>
<keyword evidence="6 11" id="KW-0521">NADP</keyword>
<evidence type="ECO:0000256" key="12">
    <source>
        <dbReference type="PIRSR" id="PIRSR000207-1"/>
    </source>
</evidence>
<evidence type="ECO:0000256" key="5">
    <source>
        <dbReference type="ARBA" id="ARBA00022827"/>
    </source>
</evidence>
<dbReference type="EC" id="1.8.1.2" evidence="11"/>
<evidence type="ECO:0000313" key="16">
    <source>
        <dbReference type="EMBL" id="GGC98348.1"/>
    </source>
</evidence>
<evidence type="ECO:0000256" key="13">
    <source>
        <dbReference type="SAM" id="MobiDB-lite"/>
    </source>
</evidence>
<feature type="binding site" evidence="12">
    <location>
        <begin position="400"/>
        <end position="402"/>
    </location>
    <ligand>
        <name>FAD</name>
        <dbReference type="ChEBI" id="CHEBI:57692"/>
    </ligand>
</feature>
<comment type="cofactor">
    <cofactor evidence="11 12">
        <name>FMN</name>
        <dbReference type="ChEBI" id="CHEBI:58210"/>
    </cofactor>
    <text evidence="11 12">Binds 1 FMN per subunit.</text>
</comment>
<keyword evidence="7 11" id="KW-0249">Electron transport</keyword>
<dbReference type="GO" id="GO:0019344">
    <property type="term" value="P:cysteine biosynthetic process"/>
    <property type="evidence" value="ECO:0007669"/>
    <property type="project" value="UniProtKB-KW"/>
</dbReference>
<dbReference type="GO" id="GO:0070814">
    <property type="term" value="P:hydrogen sulfide biosynthetic process"/>
    <property type="evidence" value="ECO:0007669"/>
    <property type="project" value="UniProtKB-UniPathway"/>
</dbReference>
<comment type="pathway">
    <text evidence="11">Sulfur metabolism; hydrogen sulfide biosynthesis; hydrogen sulfide from sulfite (NADPH route): step 1/1.</text>
</comment>
<dbReference type="Pfam" id="PF00667">
    <property type="entry name" value="FAD_binding_1"/>
    <property type="match status" value="2"/>
</dbReference>
<evidence type="ECO:0000256" key="3">
    <source>
        <dbReference type="ARBA" id="ARBA00022630"/>
    </source>
</evidence>
<feature type="domain" description="FAD-binding FR-type" evidence="15">
    <location>
        <begin position="230"/>
        <end position="444"/>
    </location>
</feature>
<dbReference type="SUPFAM" id="SSF63380">
    <property type="entry name" value="Riboflavin synthase domain-like"/>
    <property type="match status" value="1"/>
</dbReference>
<dbReference type="Pfam" id="PF00258">
    <property type="entry name" value="Flavodoxin_1"/>
    <property type="match status" value="1"/>
</dbReference>
<dbReference type="PRINTS" id="PR00369">
    <property type="entry name" value="FLAVODOXIN"/>
</dbReference>
<comment type="caution">
    <text evidence="16">The sequence shown here is derived from an EMBL/GenBank/DDBJ whole genome shotgun (WGS) entry which is preliminary data.</text>
</comment>
<dbReference type="Gene3D" id="3.40.50.80">
    <property type="entry name" value="Nucleotide-binding domain of ferredoxin-NADP reductase (FNR) module"/>
    <property type="match status" value="1"/>
</dbReference>
<dbReference type="InterPro" id="IPR023173">
    <property type="entry name" value="NADPH_Cyt_P450_Rdtase_alpha"/>
</dbReference>
<dbReference type="FunFam" id="3.40.50.80:FF:000001">
    <property type="entry name" value="NADPH--cytochrome P450 reductase 1"/>
    <property type="match status" value="1"/>
</dbReference>
<evidence type="ECO:0000259" key="15">
    <source>
        <dbReference type="PROSITE" id="PS51384"/>
    </source>
</evidence>
<evidence type="ECO:0000256" key="7">
    <source>
        <dbReference type="ARBA" id="ARBA00022982"/>
    </source>
</evidence>
<evidence type="ECO:0000256" key="10">
    <source>
        <dbReference type="ARBA" id="ARBA00052219"/>
    </source>
</evidence>
<dbReference type="SUPFAM" id="SSF52218">
    <property type="entry name" value="Flavoproteins"/>
    <property type="match status" value="1"/>
</dbReference>
<evidence type="ECO:0000256" key="6">
    <source>
        <dbReference type="ARBA" id="ARBA00022857"/>
    </source>
</evidence>
<name>A0A8J2Y4N6_9PROT</name>
<keyword evidence="17" id="KW-1185">Reference proteome</keyword>
<dbReference type="InterPro" id="IPR008254">
    <property type="entry name" value="Flavodoxin/NO_synth"/>
</dbReference>
<dbReference type="PANTHER" id="PTHR19384">
    <property type="entry name" value="NITRIC OXIDE SYNTHASE-RELATED"/>
    <property type="match status" value="1"/>
</dbReference>
<dbReference type="InterPro" id="IPR001709">
    <property type="entry name" value="Flavoprot_Pyr_Nucl_cyt_Rdtase"/>
</dbReference>
<feature type="binding site" evidence="12">
    <location>
        <begin position="108"/>
        <end position="111"/>
    </location>
    <ligand>
        <name>FMN</name>
        <dbReference type="ChEBI" id="CHEBI:58210"/>
    </ligand>
</feature>
<keyword evidence="8 11" id="KW-0560">Oxidoreductase</keyword>
<dbReference type="PIRSF" id="PIRSF000207">
    <property type="entry name" value="SiR-FP_CysJ"/>
    <property type="match status" value="1"/>
</dbReference>
<feature type="binding site" evidence="12">
    <location>
        <begin position="144"/>
        <end position="153"/>
    </location>
    <ligand>
        <name>FMN</name>
        <dbReference type="ChEBI" id="CHEBI:58210"/>
    </ligand>
</feature>
<gene>
    <name evidence="16" type="primary">cysJ</name>
    <name evidence="16" type="ORF">GCM10011342_04100</name>
</gene>
<dbReference type="InterPro" id="IPR017927">
    <property type="entry name" value="FAD-bd_FR_type"/>
</dbReference>
<dbReference type="CDD" id="cd06199">
    <property type="entry name" value="SiR"/>
    <property type="match status" value="1"/>
</dbReference>
<evidence type="ECO:0000259" key="14">
    <source>
        <dbReference type="PROSITE" id="PS50902"/>
    </source>
</evidence>
<feature type="binding site" evidence="12">
    <location>
        <begin position="521"/>
        <end position="525"/>
    </location>
    <ligand>
        <name>NADP(+)</name>
        <dbReference type="ChEBI" id="CHEBI:58349"/>
    </ligand>
</feature>
<feature type="region of interest" description="Disordered" evidence="13">
    <location>
        <begin position="204"/>
        <end position="224"/>
    </location>
</feature>
<feature type="binding site" evidence="12">
    <location>
        <begin position="415"/>
        <end position="418"/>
    </location>
    <ligand>
        <name>FAD</name>
        <dbReference type="ChEBI" id="CHEBI:57692"/>
    </ligand>
</feature>
<keyword evidence="4 11" id="KW-0288">FMN</keyword>
<evidence type="ECO:0000256" key="8">
    <source>
        <dbReference type="ARBA" id="ARBA00023002"/>
    </source>
</evidence>
<feature type="binding site" evidence="12">
    <location>
        <begin position="382"/>
        <end position="385"/>
    </location>
    <ligand>
        <name>FAD</name>
        <dbReference type="ChEBI" id="CHEBI:57692"/>
    </ligand>
</feature>
<dbReference type="NCBIfam" id="NF004859">
    <property type="entry name" value="PRK06214.1"/>
    <property type="match status" value="1"/>
</dbReference>
<reference evidence="16" key="2">
    <citation type="submission" date="2020-09" db="EMBL/GenBank/DDBJ databases">
        <authorList>
            <person name="Sun Q."/>
            <person name="Zhou Y."/>
        </authorList>
    </citation>
    <scope>NUCLEOTIDE SEQUENCE</scope>
    <source>
        <strain evidence="16">CGMCC 1.12921</strain>
    </source>
</reference>
<dbReference type="InterPro" id="IPR010199">
    <property type="entry name" value="CysJ"/>
</dbReference>
<dbReference type="InterPro" id="IPR001433">
    <property type="entry name" value="OxRdtase_FAD/NAD-bd"/>
</dbReference>